<evidence type="ECO:0008006" key="3">
    <source>
        <dbReference type="Google" id="ProtNLM"/>
    </source>
</evidence>
<gene>
    <name evidence="1" type="ORF">EHQ62_05250</name>
</gene>
<organism evidence="1 2">
    <name type="scientific">Leptospira jelokensis</name>
    <dbReference type="NCBI Taxonomy" id="2484931"/>
    <lineage>
        <taxon>Bacteria</taxon>
        <taxon>Pseudomonadati</taxon>
        <taxon>Spirochaetota</taxon>
        <taxon>Spirochaetia</taxon>
        <taxon>Leptospirales</taxon>
        <taxon>Leptospiraceae</taxon>
        <taxon>Leptospira</taxon>
    </lineage>
</organism>
<dbReference type="RefSeq" id="WP_135641163.1">
    <property type="nucleotide sequence ID" value="NZ_RQGH01000011.1"/>
</dbReference>
<reference evidence="1" key="1">
    <citation type="journal article" date="2019" name="PLoS Negl. Trop. Dis.">
        <title>Revisiting the worldwide diversity of Leptospira species in the environment.</title>
        <authorList>
            <person name="Vincent A.T."/>
            <person name="Schiettekatte O."/>
            <person name="Bourhy P."/>
            <person name="Veyrier F.J."/>
            <person name="Picardeau M."/>
        </authorList>
    </citation>
    <scope>NUCLEOTIDE SEQUENCE [LARGE SCALE GENOMIC DNA]</scope>
    <source>
        <strain evidence="1">201702451</strain>
    </source>
</reference>
<accession>A0A4Z1A8R9</accession>
<dbReference type="Gene3D" id="2.80.10.50">
    <property type="match status" value="1"/>
</dbReference>
<name>A0A4Z1A8R9_9LEPT</name>
<evidence type="ECO:0000313" key="2">
    <source>
        <dbReference type="Proteomes" id="UP000297567"/>
    </source>
</evidence>
<dbReference type="AlphaFoldDB" id="A0A4Z1A8R9"/>
<proteinExistence type="predicted"/>
<evidence type="ECO:0000313" key="1">
    <source>
        <dbReference type="EMBL" id="TGL72238.1"/>
    </source>
</evidence>
<protein>
    <recommendedName>
        <fullName evidence="3">Galactose oxidase</fullName>
    </recommendedName>
</protein>
<sequence>MKRIWQPTVLFVLFPIFFFCKPAELSNTCDPKSDAYLTASLLRFLLNDSSPSCLPGFSKLPLQIWGAYSDLPANVDVKAMAVYDNKLYLGGTFQYLGPNTGGAAILGSNDGKLLDETVCPYLEVLTFSNVAISDENGGFYLAGSFTHVQGKPKRSIVHINANCTLDTKFDVGTGSSGFTINDIQLVGDKIYIAGSFTIWNGEARSNLAAVNRYTGVLDNAWVPNASGSVNALAPDTDGIFVAGGFTTLNGEVNFGRLVKVNYDTGALVSSFAPNVTGVAVQTIVLGQDVSNNKVLYAGGDFITVSQTYAGSFLMDGSTTSWNPAPNAQVTDIALLGSKVYLCGTFSQLGATLRNYFAVVDNNTGAVGTENLGLIASDSLASLTEFGGKLYVLGTFTSVFGTPRQFGFSIDPINAILTPWNPKFTNGFLSNTGKIAFSSDGSKVLVPGNFYSVNVVERNGFGSIDLITGKPTDFNPQLVGNINGFHTKDKILYVGGSFSSVLGVTRTNFFALNLETLSLEGTAPTFDASLNEIQSDDQYLYMGGTFSNVAGFPRNNLTRLEVKTGNVDTWNPNPDAAVFSLNTENNRLFVGGSFGNIAGSATSNLTEVSKSSTSNLLFPSNTNFPNSNVNTISNFQNQYYIGGAFTSIGAQAYPFFAKFDGQTGTYTYNLMAANSDVSTISLGENGKGIIGGNFTTVNGVAKAGFVFYDFNNDQVFGLDLPSTGNVSRSLSVQNRHFIGGKITQVANRPRGGYVILDF</sequence>
<dbReference type="EMBL" id="RQGH01000011">
    <property type="protein sequence ID" value="TGL72238.1"/>
    <property type="molecule type" value="Genomic_DNA"/>
</dbReference>
<dbReference type="Proteomes" id="UP000297567">
    <property type="component" value="Unassembled WGS sequence"/>
</dbReference>
<keyword evidence="2" id="KW-1185">Reference proteome</keyword>
<comment type="caution">
    <text evidence="1">The sequence shown here is derived from an EMBL/GenBank/DDBJ whole genome shotgun (WGS) entry which is preliminary data.</text>
</comment>